<dbReference type="EMBL" id="ML743562">
    <property type="protein sequence ID" value="KAE8140168.1"/>
    <property type="molecule type" value="Genomic_DNA"/>
</dbReference>
<dbReference type="Proteomes" id="UP000325672">
    <property type="component" value="Unassembled WGS sequence"/>
</dbReference>
<name>A0A5N6SZQ2_ASPPS</name>
<proteinExistence type="predicted"/>
<dbReference type="AlphaFoldDB" id="A0A5N6SZQ2"/>
<dbReference type="RefSeq" id="XP_031916231.1">
    <property type="nucleotide sequence ID" value="XM_032053859.1"/>
</dbReference>
<protein>
    <submittedName>
        <fullName evidence="1">Uncharacterized protein</fullName>
    </submittedName>
</protein>
<evidence type="ECO:0000313" key="2">
    <source>
        <dbReference type="Proteomes" id="UP000325672"/>
    </source>
</evidence>
<gene>
    <name evidence="1" type="ORF">BDV38DRAFT_240146</name>
</gene>
<accession>A0A5N6SZQ2</accession>
<keyword evidence="2" id="KW-1185">Reference proteome</keyword>
<sequence>MQVGPIERKSNCHHDVSFTRWTSQSSPPYLASPLFTSGTGGIKQWKWPRGSRLSQRIYESGFPCNRSQNLKPMDW</sequence>
<evidence type="ECO:0000313" key="1">
    <source>
        <dbReference type="EMBL" id="KAE8140168.1"/>
    </source>
</evidence>
<reference evidence="1 2" key="1">
    <citation type="submission" date="2019-04" db="EMBL/GenBank/DDBJ databases">
        <title>Friends and foes A comparative genomics study of 23 Aspergillus species from section Flavi.</title>
        <authorList>
            <consortium name="DOE Joint Genome Institute"/>
            <person name="Kjaerbolling I."/>
            <person name="Vesth T."/>
            <person name="Frisvad J.C."/>
            <person name="Nybo J.L."/>
            <person name="Theobald S."/>
            <person name="Kildgaard S."/>
            <person name="Isbrandt T."/>
            <person name="Kuo A."/>
            <person name="Sato A."/>
            <person name="Lyhne E.K."/>
            <person name="Kogle M.E."/>
            <person name="Wiebenga A."/>
            <person name="Kun R.S."/>
            <person name="Lubbers R.J."/>
            <person name="Makela M.R."/>
            <person name="Barry K."/>
            <person name="Chovatia M."/>
            <person name="Clum A."/>
            <person name="Daum C."/>
            <person name="Haridas S."/>
            <person name="He G."/>
            <person name="LaButti K."/>
            <person name="Lipzen A."/>
            <person name="Mondo S."/>
            <person name="Riley R."/>
            <person name="Salamov A."/>
            <person name="Simmons B.A."/>
            <person name="Magnuson J.K."/>
            <person name="Henrissat B."/>
            <person name="Mortensen U.H."/>
            <person name="Larsen T.O."/>
            <person name="Devries R.P."/>
            <person name="Grigoriev I.V."/>
            <person name="Machida M."/>
            <person name="Baker S.E."/>
            <person name="Andersen M.R."/>
        </authorList>
    </citation>
    <scope>NUCLEOTIDE SEQUENCE [LARGE SCALE GENOMIC DNA]</scope>
    <source>
        <strain evidence="1 2">CBS 117625</strain>
    </source>
</reference>
<dbReference type="GeneID" id="43638069"/>
<organism evidence="1 2">
    <name type="scientific">Aspergillus pseudotamarii</name>
    <dbReference type="NCBI Taxonomy" id="132259"/>
    <lineage>
        <taxon>Eukaryota</taxon>
        <taxon>Fungi</taxon>
        <taxon>Dikarya</taxon>
        <taxon>Ascomycota</taxon>
        <taxon>Pezizomycotina</taxon>
        <taxon>Eurotiomycetes</taxon>
        <taxon>Eurotiomycetidae</taxon>
        <taxon>Eurotiales</taxon>
        <taxon>Aspergillaceae</taxon>
        <taxon>Aspergillus</taxon>
        <taxon>Aspergillus subgen. Circumdati</taxon>
    </lineage>
</organism>